<feature type="transmembrane region" description="Helical" evidence="2">
    <location>
        <begin position="20"/>
        <end position="40"/>
    </location>
</feature>
<evidence type="ECO:0000256" key="2">
    <source>
        <dbReference type="SAM" id="Phobius"/>
    </source>
</evidence>
<proteinExistence type="predicted"/>
<keyword evidence="4" id="KW-1185">Reference proteome</keyword>
<dbReference type="EMBL" id="WTFF01000333">
    <property type="protein sequence ID" value="MBW5486056.1"/>
    <property type="molecule type" value="Genomic_DNA"/>
</dbReference>
<comment type="caution">
    <text evidence="3">The sequence shown here is derived from an EMBL/GenBank/DDBJ whole genome shotgun (WGS) entry which is preliminary data.</text>
</comment>
<keyword evidence="2" id="KW-1133">Transmembrane helix</keyword>
<evidence type="ECO:0008006" key="5">
    <source>
        <dbReference type="Google" id="ProtNLM"/>
    </source>
</evidence>
<dbReference type="Pfam" id="PF13822">
    <property type="entry name" value="ACC_epsilon"/>
    <property type="match status" value="1"/>
</dbReference>
<feature type="compositionally biased region" description="Low complexity" evidence="1">
    <location>
        <begin position="39"/>
        <end position="51"/>
    </location>
</feature>
<evidence type="ECO:0000256" key="1">
    <source>
        <dbReference type="SAM" id="MobiDB-lite"/>
    </source>
</evidence>
<protein>
    <recommendedName>
        <fullName evidence="5">Acyl-CoA carboxylase subunit epsilon</fullName>
    </recommendedName>
</protein>
<name>A0ABS6ZEA9_9ACTN</name>
<accession>A0ABS6ZEA9</accession>
<reference evidence="3 4" key="1">
    <citation type="submission" date="2019-12" db="EMBL/GenBank/DDBJ databases">
        <title>Genome sequence of Streptomyces bambusae.</title>
        <authorList>
            <person name="Bansal K."/>
            <person name="Choksket S."/>
            <person name="Korpole S."/>
            <person name="Patil P.B."/>
        </authorList>
    </citation>
    <scope>NUCLEOTIDE SEQUENCE [LARGE SCALE GENOMIC DNA]</scope>
    <source>
        <strain evidence="3 4">SK60</strain>
    </source>
</reference>
<evidence type="ECO:0000313" key="4">
    <source>
        <dbReference type="Proteomes" id="UP000812013"/>
    </source>
</evidence>
<gene>
    <name evidence="3" type="ORF">GPJ59_30390</name>
</gene>
<organism evidence="3 4">
    <name type="scientific">Streptomyces bambusae</name>
    <dbReference type="NCBI Taxonomy" id="1550616"/>
    <lineage>
        <taxon>Bacteria</taxon>
        <taxon>Bacillati</taxon>
        <taxon>Actinomycetota</taxon>
        <taxon>Actinomycetes</taxon>
        <taxon>Kitasatosporales</taxon>
        <taxon>Streptomycetaceae</taxon>
        <taxon>Streptomyces</taxon>
    </lineage>
</organism>
<dbReference type="Proteomes" id="UP000812013">
    <property type="component" value="Unassembled WGS sequence"/>
</dbReference>
<sequence>MSGGEHTHALWRIVRGRPDAVETAALAVVLAAALVARAAAPGRARPRSTPTRWDRTRGFPPARTWRRG</sequence>
<dbReference type="InterPro" id="IPR032716">
    <property type="entry name" value="ACC_epsilon"/>
</dbReference>
<keyword evidence="2" id="KW-0812">Transmembrane</keyword>
<feature type="region of interest" description="Disordered" evidence="1">
    <location>
        <begin position="39"/>
        <end position="68"/>
    </location>
</feature>
<dbReference type="RefSeq" id="WP_219671145.1">
    <property type="nucleotide sequence ID" value="NZ_WTFF01000333.1"/>
</dbReference>
<evidence type="ECO:0000313" key="3">
    <source>
        <dbReference type="EMBL" id="MBW5486056.1"/>
    </source>
</evidence>
<keyword evidence="2" id="KW-0472">Membrane</keyword>